<evidence type="ECO:0000256" key="1">
    <source>
        <dbReference type="SAM" id="MobiDB-lite"/>
    </source>
</evidence>
<dbReference type="EMBL" id="JAGYWB010000002">
    <property type="protein sequence ID" value="KAI0529358.1"/>
    <property type="molecule type" value="Genomic_DNA"/>
</dbReference>
<proteinExistence type="predicted"/>
<feature type="compositionally biased region" description="Polar residues" evidence="1">
    <location>
        <begin position="418"/>
        <end position="432"/>
    </location>
</feature>
<gene>
    <name evidence="2" type="ORF">KFK09_001906</name>
</gene>
<evidence type="ECO:0008006" key="4">
    <source>
        <dbReference type="Google" id="ProtNLM"/>
    </source>
</evidence>
<reference evidence="2" key="1">
    <citation type="journal article" date="2022" name="Front. Genet.">
        <title>Chromosome-Scale Assembly of the Dendrobium nobile Genome Provides Insights Into the Molecular Mechanism of the Biosynthesis of the Medicinal Active Ingredient of Dendrobium.</title>
        <authorList>
            <person name="Xu Q."/>
            <person name="Niu S.-C."/>
            <person name="Li K.-L."/>
            <person name="Zheng P.-J."/>
            <person name="Zhang X.-J."/>
            <person name="Jia Y."/>
            <person name="Liu Y."/>
            <person name="Niu Y.-X."/>
            <person name="Yu L.-H."/>
            <person name="Chen D.-F."/>
            <person name="Zhang G.-Q."/>
        </authorList>
    </citation>
    <scope>NUCLEOTIDE SEQUENCE</scope>
    <source>
        <tissue evidence="2">Leaf</tissue>
    </source>
</reference>
<feature type="region of interest" description="Disordered" evidence="1">
    <location>
        <begin position="389"/>
        <end position="432"/>
    </location>
</feature>
<evidence type="ECO:0000313" key="2">
    <source>
        <dbReference type="EMBL" id="KAI0529358.1"/>
    </source>
</evidence>
<protein>
    <recommendedName>
        <fullName evidence="4">DUF4283 domain-containing protein</fullName>
    </recommendedName>
</protein>
<dbReference type="AlphaFoldDB" id="A0A8T3C8T5"/>
<feature type="compositionally biased region" description="Basic and acidic residues" evidence="1">
    <location>
        <begin position="389"/>
        <end position="399"/>
    </location>
</feature>
<dbReference type="PANTHER" id="PTHR31286:SF179">
    <property type="entry name" value="RNASE H TYPE-1 DOMAIN-CONTAINING PROTEIN"/>
    <property type="match status" value="1"/>
</dbReference>
<name>A0A8T3C8T5_DENNO</name>
<accession>A0A8T3C8T5</accession>
<comment type="caution">
    <text evidence="2">The sequence shown here is derived from an EMBL/GenBank/DDBJ whole genome shotgun (WGS) entry which is preliminary data.</text>
</comment>
<keyword evidence="3" id="KW-1185">Reference proteome</keyword>
<dbReference type="PANTHER" id="PTHR31286">
    <property type="entry name" value="GLYCINE-RICH CELL WALL STRUCTURAL PROTEIN 1.8-LIKE"/>
    <property type="match status" value="1"/>
</dbReference>
<organism evidence="2 3">
    <name type="scientific">Dendrobium nobile</name>
    <name type="common">Orchid</name>
    <dbReference type="NCBI Taxonomy" id="94219"/>
    <lineage>
        <taxon>Eukaryota</taxon>
        <taxon>Viridiplantae</taxon>
        <taxon>Streptophyta</taxon>
        <taxon>Embryophyta</taxon>
        <taxon>Tracheophyta</taxon>
        <taxon>Spermatophyta</taxon>
        <taxon>Magnoliopsida</taxon>
        <taxon>Liliopsida</taxon>
        <taxon>Asparagales</taxon>
        <taxon>Orchidaceae</taxon>
        <taxon>Epidendroideae</taxon>
        <taxon>Malaxideae</taxon>
        <taxon>Dendrobiinae</taxon>
        <taxon>Dendrobium</taxon>
    </lineage>
</organism>
<evidence type="ECO:0000313" key="3">
    <source>
        <dbReference type="Proteomes" id="UP000829196"/>
    </source>
</evidence>
<sequence>MAGASASTPWGNIASKAQDPNKGFFNLDSEVPSPSKSRSFKKVLYGTSSGDILPLLTQSTYNGVPAVMISEDEILKLASPFHFTLVGKFGLQRPNLDAIHLFFWNLKLSYFILNCQIRILKWTPFFNVKEESPIMPIWILFPNLRLHFFNTKFLHTLGSIFGLRLQTDQVTASRTRPSVATVLVEVDITKKHAKEVWVGSKAFGYLQKVEFGKVPDFCNHCKAHNHALSKCFKLHPELKKISSNSNGMRGNSVTSNENMNIIPSGSQDEIHSNVEKARNLPINASDSLVVLDKSLSSSPMKELTNKKPIQESEKSLNIFIFVDSMLHNEENPNDLLKLVTLDKGKDYVEECEEGEYNPSKTLTEVVDNRDDKGNGDCHIIDSSSTYLDFDAKNTEEEGSPKMQKKKKKNVKASIPDTPHSTRAQDNPKNSND</sequence>
<dbReference type="Proteomes" id="UP000829196">
    <property type="component" value="Unassembled WGS sequence"/>
</dbReference>
<dbReference type="OrthoDB" id="1751950at2759"/>
<dbReference type="InterPro" id="IPR040256">
    <property type="entry name" value="At4g02000-like"/>
</dbReference>